<dbReference type="SUPFAM" id="SSF49899">
    <property type="entry name" value="Concanavalin A-like lectins/glucanases"/>
    <property type="match status" value="1"/>
</dbReference>
<evidence type="ECO:0000256" key="1">
    <source>
        <dbReference type="SAM" id="Phobius"/>
    </source>
</evidence>
<feature type="transmembrane region" description="Helical" evidence="1">
    <location>
        <begin position="6"/>
        <end position="24"/>
    </location>
</feature>
<keyword evidence="1" id="KW-1133">Transmembrane helix</keyword>
<accession>A0A6C0JUW4</accession>
<dbReference type="InterPro" id="IPR013320">
    <property type="entry name" value="ConA-like_dom_sf"/>
</dbReference>
<protein>
    <submittedName>
        <fullName evidence="2">Uncharacterized protein</fullName>
    </submittedName>
</protein>
<dbReference type="EMBL" id="MN740705">
    <property type="protein sequence ID" value="QHU09153.1"/>
    <property type="molecule type" value="Genomic_DNA"/>
</dbReference>
<dbReference type="Gene3D" id="2.60.120.200">
    <property type="match status" value="1"/>
</dbReference>
<keyword evidence="1" id="KW-0472">Membrane</keyword>
<keyword evidence="1" id="KW-0812">Transmembrane</keyword>
<organism evidence="2">
    <name type="scientific">viral metagenome</name>
    <dbReference type="NCBI Taxonomy" id="1070528"/>
    <lineage>
        <taxon>unclassified sequences</taxon>
        <taxon>metagenomes</taxon>
        <taxon>organismal metagenomes</taxon>
    </lineage>
</organism>
<name>A0A6C0JUW4_9ZZZZ</name>
<proteinExistence type="predicted"/>
<sequence length="242" mass="27042">MAIGRIIGVVIVLLVLLYLIINYFSKSSTGLTTLQNGNERQTIDASTLPNNNNTSNYTYSTWFYVQDWNYRFGEPKVLLQRLDEEAHPSPKIVLGAIENNIEISIACYQDTSSQSSSQTTLPKAIIHKCAISNFPLQAWVNLIISLYGRTLDVYVDGKLVRTCVLPGVAMVGTKTNILVTPNGGFNGWTSNFEYWDDATNPQQAYNIYKSGYGGSAVGSIFNKYRLKVSFMEDNQEQSSFEI</sequence>
<evidence type="ECO:0000313" key="2">
    <source>
        <dbReference type="EMBL" id="QHU09153.1"/>
    </source>
</evidence>
<reference evidence="2" key="1">
    <citation type="journal article" date="2020" name="Nature">
        <title>Giant virus diversity and host interactions through global metagenomics.</title>
        <authorList>
            <person name="Schulz F."/>
            <person name="Roux S."/>
            <person name="Paez-Espino D."/>
            <person name="Jungbluth S."/>
            <person name="Walsh D.A."/>
            <person name="Denef V.J."/>
            <person name="McMahon K.D."/>
            <person name="Konstantinidis K.T."/>
            <person name="Eloe-Fadrosh E.A."/>
            <person name="Kyrpides N.C."/>
            <person name="Woyke T."/>
        </authorList>
    </citation>
    <scope>NUCLEOTIDE SEQUENCE</scope>
    <source>
        <strain evidence="2">GVMAG-S-1074260-58</strain>
    </source>
</reference>
<dbReference type="AlphaFoldDB" id="A0A6C0JUW4"/>
<dbReference type="Pfam" id="PF13385">
    <property type="entry name" value="Laminin_G_3"/>
    <property type="match status" value="1"/>
</dbReference>